<feature type="domain" description="Surface lipoprotein assembly modifier N-terminal TPR repeats region" evidence="10">
    <location>
        <begin position="86"/>
        <end position="185"/>
    </location>
</feature>
<dbReference type="GO" id="GO:0009279">
    <property type="term" value="C:cell outer membrane"/>
    <property type="evidence" value="ECO:0007669"/>
    <property type="project" value="UniProtKB-SubCell"/>
</dbReference>
<keyword evidence="3" id="KW-0812">Transmembrane</keyword>
<comment type="subcellular location">
    <subcellularLocation>
        <location evidence="1">Cell outer membrane</location>
        <topology evidence="1">Multi-pass membrane protein</topology>
    </subcellularLocation>
</comment>
<sequence>MNNQYMRKPLATSILLAIMAFSLPVMAEDSIPQIGPELDQAAELLKRENQTAVSNPTAPSTTISDNEAQRAIVSRQQLAAAASYNLDALKANPVMFSKFLNTALAAQDMETVKQLLPHYKVLENNDPMLIKFADALIYRSEAKNKQAIEIYREMLAADPDFHPVRLNMAIALLADKQYVAAKEQLTKLQAVELPAPVMSTVRNSLARINNLEQWQFNASASYVRDNNINDAPSKSISNGDLNSVEQQSANGIQVSGSANKRFNLPNNFYATVGGNASLKGYWDQTDYNDYLLTASTGVGYDDAKNDVSLTPFVTKRYYDEEAYSLRKGVTVSGSRWVKPKLKLSATTIFSNETFEDDSNANRETDGRFLGINAFYIKDAKEYFYGGLGNYQNDVPKSSIISYDRNSINGGWGREWKKGISTLTTAGYGIKKYDDPADAYAPGSQGYNGYYSVVGGKPGSTREDKTVSLGLQVWKRDFTLLGLTPRLVFDYETTSSNFAYYDDRDEKSATVLLTKSF</sequence>
<dbReference type="AlphaFoldDB" id="A0A839T7S0"/>
<dbReference type="Gene3D" id="1.25.40.10">
    <property type="entry name" value="Tetratricopeptide repeat domain"/>
    <property type="match status" value="1"/>
</dbReference>
<evidence type="ECO:0000256" key="2">
    <source>
        <dbReference type="ARBA" id="ARBA00022452"/>
    </source>
</evidence>
<feature type="signal peptide" evidence="8">
    <location>
        <begin position="1"/>
        <end position="27"/>
    </location>
</feature>
<comment type="caution">
    <text evidence="11">The sequence shown here is derived from an EMBL/GenBank/DDBJ whole genome shotgun (WGS) entry which is preliminary data.</text>
</comment>
<dbReference type="InterPro" id="IPR057556">
    <property type="entry name" value="TPR_Slam"/>
</dbReference>
<gene>
    <name evidence="11" type="ORF">FHS24_000002</name>
</gene>
<evidence type="ECO:0000259" key="9">
    <source>
        <dbReference type="Pfam" id="PF04575"/>
    </source>
</evidence>
<evidence type="ECO:0000259" key="10">
    <source>
        <dbReference type="Pfam" id="PF24575"/>
    </source>
</evidence>
<reference evidence="11 12" key="1">
    <citation type="submission" date="2020-08" db="EMBL/GenBank/DDBJ databases">
        <title>Genomic Encyclopedia of Type Strains, Phase III (KMG-III): the genomes of soil and plant-associated and newly described type strains.</title>
        <authorList>
            <person name="Whitman W."/>
        </authorList>
    </citation>
    <scope>NUCLEOTIDE SEQUENCE [LARGE SCALE GENOMIC DNA]</scope>
    <source>
        <strain evidence="11 12">CECT 5885</strain>
    </source>
</reference>
<dbReference type="SUPFAM" id="SSF48452">
    <property type="entry name" value="TPR-like"/>
    <property type="match status" value="1"/>
</dbReference>
<dbReference type="InterPro" id="IPR011990">
    <property type="entry name" value="TPR-like_helical_dom_sf"/>
</dbReference>
<keyword evidence="2" id="KW-1134">Transmembrane beta strand</keyword>
<evidence type="ECO:0000256" key="6">
    <source>
        <dbReference type="ARBA" id="ARBA00023237"/>
    </source>
</evidence>
<evidence type="ECO:0000256" key="5">
    <source>
        <dbReference type="ARBA" id="ARBA00023136"/>
    </source>
</evidence>
<dbReference type="Proteomes" id="UP000588111">
    <property type="component" value="Unassembled WGS sequence"/>
</dbReference>
<keyword evidence="5" id="KW-0472">Membrane</keyword>
<dbReference type="Pfam" id="PF24575">
    <property type="entry name" value="TPR_Slam"/>
    <property type="match status" value="1"/>
</dbReference>
<feature type="chain" id="PRO_5032496005" evidence="8">
    <location>
        <begin position="28"/>
        <end position="516"/>
    </location>
</feature>
<evidence type="ECO:0000256" key="1">
    <source>
        <dbReference type="ARBA" id="ARBA00004571"/>
    </source>
</evidence>
<accession>A0A839T7S0</accession>
<protein>
    <submittedName>
        <fullName evidence="11">Tetratricopeptide (TPR) repeat protein</fullName>
    </submittedName>
</protein>
<name>A0A839T7S0_9GAMM</name>
<evidence type="ECO:0000256" key="3">
    <source>
        <dbReference type="ARBA" id="ARBA00022692"/>
    </source>
</evidence>
<dbReference type="RefSeq" id="WP_183617604.1">
    <property type="nucleotide sequence ID" value="NZ_CAJHAH010000004.1"/>
</dbReference>
<evidence type="ECO:0000313" key="11">
    <source>
        <dbReference type="EMBL" id="MBB3105511.1"/>
    </source>
</evidence>
<evidence type="ECO:0000256" key="7">
    <source>
        <dbReference type="ARBA" id="ARBA00023609"/>
    </source>
</evidence>
<keyword evidence="4 8" id="KW-0732">Signal</keyword>
<feature type="domain" description="Surface lipoprotein assembly modifier C-terminal" evidence="9">
    <location>
        <begin position="214"/>
        <end position="516"/>
    </location>
</feature>
<dbReference type="InterPro" id="IPR007655">
    <property type="entry name" value="Slam_C"/>
</dbReference>
<dbReference type="Pfam" id="PF04575">
    <property type="entry name" value="SlipAM"/>
    <property type="match status" value="1"/>
</dbReference>
<evidence type="ECO:0000256" key="8">
    <source>
        <dbReference type="SAM" id="SignalP"/>
    </source>
</evidence>
<proteinExistence type="inferred from homology"/>
<evidence type="ECO:0000256" key="4">
    <source>
        <dbReference type="ARBA" id="ARBA00022729"/>
    </source>
</evidence>
<dbReference type="EMBL" id="JACHXL010000001">
    <property type="protein sequence ID" value="MBB3105511.1"/>
    <property type="molecule type" value="Genomic_DNA"/>
</dbReference>
<keyword evidence="12" id="KW-1185">Reference proteome</keyword>
<comment type="similarity">
    <text evidence="7">Belongs to the Slam family.</text>
</comment>
<organism evidence="11 12">
    <name type="scientific">Psychrobacter luti</name>
    <dbReference type="NCBI Taxonomy" id="198481"/>
    <lineage>
        <taxon>Bacteria</taxon>
        <taxon>Pseudomonadati</taxon>
        <taxon>Pseudomonadota</taxon>
        <taxon>Gammaproteobacteria</taxon>
        <taxon>Moraxellales</taxon>
        <taxon>Moraxellaceae</taxon>
        <taxon>Psychrobacter</taxon>
    </lineage>
</organism>
<keyword evidence="6" id="KW-0998">Cell outer membrane</keyword>
<evidence type="ECO:0000313" key="12">
    <source>
        <dbReference type="Proteomes" id="UP000588111"/>
    </source>
</evidence>